<feature type="domain" description="Acetyl-CoA hydrolase/transferase N-terminal" evidence="3">
    <location>
        <begin position="6"/>
        <end position="180"/>
    </location>
</feature>
<feature type="domain" description="Acetyl-CoA hydrolase/transferase C-terminal" evidence="4">
    <location>
        <begin position="272"/>
        <end position="423"/>
    </location>
</feature>
<dbReference type="EMBL" id="FMYP01000075">
    <property type="protein sequence ID" value="SDD03941.1"/>
    <property type="molecule type" value="Genomic_DNA"/>
</dbReference>
<dbReference type="InterPro" id="IPR046433">
    <property type="entry name" value="ActCoA_hydro"/>
</dbReference>
<gene>
    <name evidence="5" type="ORF">SAMN05216323_10752</name>
</gene>
<comment type="similarity">
    <text evidence="1">Belongs to the acetyl-CoA hydrolase/transferase family.</text>
</comment>
<sequence>MSWETIYNSKLTTANLAVAAIKNNSRLVFGHAAGAPQAIEQALVENKERFSNLEIVHMLNLGGANYLQPGMEKHFRHNAIFVGGTSREAVMENRADFTPCFFHELPRLFKENILEVDVAVIQVTRPNADGYCSFGVSCDYTKPAAEVAKMVIAEANDQMPFVGGDNLIHVSKIDYIVETSNPIFELPLPKIGEVEKAIGENCATLIEDGSTLQLGIGAIPDAVLMFLKEKKDLGIHSEMFSDGLIDLIEQGVVNGSKKSIHKGEMVATFLMGSKRLYDFVNNNDKVKLYPVDYVNHPTVIMQNEKMISINSCIEVDLMGQVVSESIGLKQFSGVGGQVDFIRGVAMSKNGKSIIAVPSTASAGKRSRIVPFVATGAAITTSRNDVDYIVTEYGIAHLRGRTLRQRALSLIAIAHPDFRAELTVEFNNRFATAK</sequence>
<dbReference type="GO" id="GO:0006083">
    <property type="term" value="P:acetate metabolic process"/>
    <property type="evidence" value="ECO:0007669"/>
    <property type="project" value="InterPro"/>
</dbReference>
<dbReference type="SUPFAM" id="SSF100950">
    <property type="entry name" value="NagB/RpiA/CoA transferase-like"/>
    <property type="match status" value="2"/>
</dbReference>
<dbReference type="RefSeq" id="WP_092440447.1">
    <property type="nucleotide sequence ID" value="NZ_FMYP01000075.1"/>
</dbReference>
<organism evidence="5 6">
    <name type="scientific">Williamwhitmania taraxaci</name>
    <dbReference type="NCBI Taxonomy" id="1640674"/>
    <lineage>
        <taxon>Bacteria</taxon>
        <taxon>Pseudomonadati</taxon>
        <taxon>Bacteroidota</taxon>
        <taxon>Bacteroidia</taxon>
        <taxon>Bacteroidales</taxon>
        <taxon>Williamwhitmaniaceae</taxon>
        <taxon>Williamwhitmania</taxon>
    </lineage>
</organism>
<keyword evidence="6" id="KW-1185">Reference proteome</keyword>
<evidence type="ECO:0000259" key="3">
    <source>
        <dbReference type="Pfam" id="PF02550"/>
    </source>
</evidence>
<evidence type="ECO:0000313" key="6">
    <source>
        <dbReference type="Proteomes" id="UP000199452"/>
    </source>
</evidence>
<dbReference type="PANTHER" id="PTHR21432:SF20">
    <property type="entry name" value="ACETYL-COA HYDROLASE"/>
    <property type="match status" value="1"/>
</dbReference>
<reference evidence="5 6" key="1">
    <citation type="submission" date="2016-09" db="EMBL/GenBank/DDBJ databases">
        <authorList>
            <person name="Capua I."/>
            <person name="De Benedictis P."/>
            <person name="Joannis T."/>
            <person name="Lombin L.H."/>
            <person name="Cattoli G."/>
        </authorList>
    </citation>
    <scope>NUCLEOTIDE SEQUENCE [LARGE SCALE GENOMIC DNA]</scope>
    <source>
        <strain evidence="5 6">A7P-90m</strain>
    </source>
</reference>
<evidence type="ECO:0000256" key="1">
    <source>
        <dbReference type="ARBA" id="ARBA00009632"/>
    </source>
</evidence>
<dbReference type="STRING" id="1640674.SAMN05216323_10752"/>
<dbReference type="PANTHER" id="PTHR21432">
    <property type="entry name" value="ACETYL-COA HYDROLASE-RELATED"/>
    <property type="match status" value="1"/>
</dbReference>
<dbReference type="OrthoDB" id="9801795at2"/>
<dbReference type="InterPro" id="IPR003702">
    <property type="entry name" value="ActCoA_hydro_N"/>
</dbReference>
<dbReference type="Proteomes" id="UP000199452">
    <property type="component" value="Unassembled WGS sequence"/>
</dbReference>
<accession>A0A1G6RHM2</accession>
<keyword evidence="2 5" id="KW-0808">Transferase</keyword>
<protein>
    <submittedName>
        <fullName evidence="5">4-hydroxybutyrate CoA-transferase</fullName>
    </submittedName>
</protein>
<proteinExistence type="inferred from homology"/>
<dbReference type="Pfam" id="PF02550">
    <property type="entry name" value="AcetylCoA_hydro"/>
    <property type="match status" value="1"/>
</dbReference>
<dbReference type="InterPro" id="IPR038460">
    <property type="entry name" value="AcetylCoA_hyd_C_sf"/>
</dbReference>
<evidence type="ECO:0000256" key="2">
    <source>
        <dbReference type="ARBA" id="ARBA00022679"/>
    </source>
</evidence>
<dbReference type="Gene3D" id="3.40.1080.10">
    <property type="entry name" value="Glutaconate Coenzyme A-transferase"/>
    <property type="match status" value="1"/>
</dbReference>
<dbReference type="Gene3D" id="3.30.750.70">
    <property type="entry name" value="4-hydroxybutyrate coenzyme like domains"/>
    <property type="match status" value="1"/>
</dbReference>
<dbReference type="GO" id="GO:0008775">
    <property type="term" value="F:acetate CoA-transferase activity"/>
    <property type="evidence" value="ECO:0007669"/>
    <property type="project" value="InterPro"/>
</dbReference>
<name>A0A1G6RHM2_9BACT</name>
<dbReference type="Gene3D" id="3.40.1080.20">
    <property type="entry name" value="Acetyl-CoA hydrolase/transferase C-terminal domain"/>
    <property type="match status" value="1"/>
</dbReference>
<dbReference type="InterPro" id="IPR026888">
    <property type="entry name" value="AcetylCoA_hyd_C"/>
</dbReference>
<evidence type="ECO:0000313" key="5">
    <source>
        <dbReference type="EMBL" id="SDD03941.1"/>
    </source>
</evidence>
<dbReference type="Pfam" id="PF13336">
    <property type="entry name" value="AcetylCoA_hyd_C"/>
    <property type="match status" value="1"/>
</dbReference>
<dbReference type="InterPro" id="IPR037171">
    <property type="entry name" value="NagB/RpiA_transferase-like"/>
</dbReference>
<evidence type="ECO:0000259" key="4">
    <source>
        <dbReference type="Pfam" id="PF13336"/>
    </source>
</evidence>
<dbReference type="AlphaFoldDB" id="A0A1G6RHM2"/>